<evidence type="ECO:0000313" key="2">
    <source>
        <dbReference type="Proteomes" id="UP000789647"/>
    </source>
</evidence>
<dbReference type="Pfam" id="PF06755">
    <property type="entry name" value="CbtA_toxin"/>
    <property type="match status" value="1"/>
</dbReference>
<evidence type="ECO:0000313" key="1">
    <source>
        <dbReference type="EMBL" id="CAH6615233.1"/>
    </source>
</evidence>
<proteinExistence type="predicted"/>
<gene>
    <name evidence="1" type="ORF">AI2935V1_4329</name>
</gene>
<reference evidence="1" key="1">
    <citation type="submission" date="2022-05" db="EMBL/GenBank/DDBJ databases">
        <authorList>
            <person name="Alioto T."/>
            <person name="Alioto T."/>
            <person name="Gomez Garrido J."/>
        </authorList>
    </citation>
    <scope>NUCLEOTIDE SEQUENCE</scope>
    <source>
        <strain evidence="1">112</strain>
    </source>
</reference>
<dbReference type="EMBL" id="OW995941">
    <property type="protein sequence ID" value="CAH6615233.1"/>
    <property type="molecule type" value="Genomic_DNA"/>
</dbReference>
<protein>
    <submittedName>
        <fullName evidence="1">Toxin YpjF</fullName>
    </submittedName>
</protein>
<accession>A0AAD1X1K7</accession>
<dbReference type="AlphaFoldDB" id="A0AAD1X1K7"/>
<dbReference type="Proteomes" id="UP000789647">
    <property type="component" value="Chromosome"/>
</dbReference>
<dbReference type="RefSeq" id="WP_163183673.1">
    <property type="nucleotide sequence ID" value="NZ_JAAJRO010000003.1"/>
</dbReference>
<sequence length="125" mass="13941">MQTQPEPHRRATRPCPSPVSIWQMLLTYLLEQHYGLTLNDTPFSDEQVIAQHIDAGISLADALNFIVEKYDLVRTDRPGFSIQHQSPFISAIDILRARKVTGLMQRTGYKAVTCAISGQSSGGQQ</sequence>
<dbReference type="InterPro" id="IPR009610">
    <property type="entry name" value="CbtA_toxin"/>
</dbReference>
<name>A0AAD1X1K7_CITFR</name>
<organism evidence="1 2">
    <name type="scientific">Citrobacter freundii</name>
    <dbReference type="NCBI Taxonomy" id="546"/>
    <lineage>
        <taxon>Bacteria</taxon>
        <taxon>Pseudomonadati</taxon>
        <taxon>Pseudomonadota</taxon>
        <taxon>Gammaproteobacteria</taxon>
        <taxon>Enterobacterales</taxon>
        <taxon>Enterobacteriaceae</taxon>
        <taxon>Citrobacter</taxon>
        <taxon>Citrobacter freundii complex</taxon>
    </lineage>
</organism>